<feature type="domain" description="BPTI/Kunitz inhibitor" evidence="4">
    <location>
        <begin position="57"/>
        <end position="107"/>
    </location>
</feature>
<dbReference type="PANTHER" id="PTHR10083">
    <property type="entry name" value="KUNITZ-TYPE PROTEASE INHIBITOR-RELATED"/>
    <property type="match status" value="1"/>
</dbReference>
<comment type="caution">
    <text evidence="5">The sequence shown here is derived from an EMBL/GenBank/DDBJ whole genome shotgun (WGS) entry which is preliminary data.</text>
</comment>
<keyword evidence="6" id="KW-1185">Reference proteome</keyword>
<protein>
    <recommendedName>
        <fullName evidence="4">BPTI/Kunitz inhibitor domain-containing protein</fullName>
    </recommendedName>
</protein>
<dbReference type="PROSITE" id="PS50279">
    <property type="entry name" value="BPTI_KUNITZ_2"/>
    <property type="match status" value="2"/>
</dbReference>
<dbReference type="InterPro" id="IPR020901">
    <property type="entry name" value="Prtase_inh_Kunz-CS"/>
</dbReference>
<sequence length="116" mass="13594">MCYIRKRTYTVDIYFWFAFDQKQKKCIDFVYGGCGGNQNNFETIAECQENCEDSNVCYLDIVVGPCRARIPRYAFDVKQKKCIKFFYGGCRGNGNNFETLEDCEKRCPSKSCEQKY</sequence>
<keyword evidence="3" id="KW-1015">Disulfide bond</keyword>
<name>A0ABR1D856_NECAM</name>
<gene>
    <name evidence="5" type="primary">Necator_chrIII.g13238</name>
    <name evidence="5" type="ORF">RB195_012471</name>
</gene>
<dbReference type="PANTHER" id="PTHR10083:SF374">
    <property type="entry name" value="BPTI_KUNITZ INHIBITOR DOMAIN-CONTAINING PROTEIN"/>
    <property type="match status" value="1"/>
</dbReference>
<dbReference type="PROSITE" id="PS00280">
    <property type="entry name" value="BPTI_KUNITZ_1"/>
    <property type="match status" value="1"/>
</dbReference>
<dbReference type="CDD" id="cd00109">
    <property type="entry name" value="Kunitz-type"/>
    <property type="match status" value="2"/>
</dbReference>
<dbReference type="Pfam" id="PF00014">
    <property type="entry name" value="Kunitz_BPTI"/>
    <property type="match status" value="2"/>
</dbReference>
<evidence type="ECO:0000256" key="3">
    <source>
        <dbReference type="ARBA" id="ARBA00023157"/>
    </source>
</evidence>
<keyword evidence="1" id="KW-0646">Protease inhibitor</keyword>
<accession>A0ABR1D856</accession>
<dbReference type="InterPro" id="IPR050098">
    <property type="entry name" value="TFPI/VKTCI-like"/>
</dbReference>
<evidence type="ECO:0000259" key="4">
    <source>
        <dbReference type="PROSITE" id="PS50279"/>
    </source>
</evidence>
<reference evidence="5 6" key="1">
    <citation type="submission" date="2023-08" db="EMBL/GenBank/DDBJ databases">
        <title>A Necator americanus chromosomal reference genome.</title>
        <authorList>
            <person name="Ilik V."/>
            <person name="Petrzelkova K.J."/>
            <person name="Pardy F."/>
            <person name="Fuh T."/>
            <person name="Niatou-Singa F.S."/>
            <person name="Gouil Q."/>
            <person name="Baker L."/>
            <person name="Ritchie M.E."/>
            <person name="Jex A.R."/>
            <person name="Gazzola D."/>
            <person name="Li H."/>
            <person name="Toshio Fujiwara R."/>
            <person name="Zhan B."/>
            <person name="Aroian R.V."/>
            <person name="Pafco B."/>
            <person name="Schwarz E.M."/>
        </authorList>
    </citation>
    <scope>NUCLEOTIDE SEQUENCE [LARGE SCALE GENOMIC DNA]</scope>
    <source>
        <strain evidence="5 6">Aroian</strain>
        <tissue evidence="5">Whole animal</tissue>
    </source>
</reference>
<feature type="domain" description="BPTI/Kunitz inhibitor" evidence="4">
    <location>
        <begin position="17"/>
        <end position="51"/>
    </location>
</feature>
<evidence type="ECO:0000256" key="2">
    <source>
        <dbReference type="ARBA" id="ARBA00022900"/>
    </source>
</evidence>
<dbReference type="SMART" id="SM00131">
    <property type="entry name" value="KU"/>
    <property type="match status" value="2"/>
</dbReference>
<dbReference type="SUPFAM" id="SSF57362">
    <property type="entry name" value="BPTI-like"/>
    <property type="match status" value="2"/>
</dbReference>
<dbReference type="PRINTS" id="PR00759">
    <property type="entry name" value="BASICPTASE"/>
</dbReference>
<dbReference type="EMBL" id="JAVFWL010000003">
    <property type="protein sequence ID" value="KAK6746380.1"/>
    <property type="molecule type" value="Genomic_DNA"/>
</dbReference>
<evidence type="ECO:0000313" key="6">
    <source>
        <dbReference type="Proteomes" id="UP001303046"/>
    </source>
</evidence>
<keyword evidence="2" id="KW-0722">Serine protease inhibitor</keyword>
<evidence type="ECO:0000256" key="1">
    <source>
        <dbReference type="ARBA" id="ARBA00022690"/>
    </source>
</evidence>
<dbReference type="InterPro" id="IPR036880">
    <property type="entry name" value="Kunitz_BPTI_sf"/>
</dbReference>
<proteinExistence type="predicted"/>
<organism evidence="5 6">
    <name type="scientific">Necator americanus</name>
    <name type="common">Human hookworm</name>
    <dbReference type="NCBI Taxonomy" id="51031"/>
    <lineage>
        <taxon>Eukaryota</taxon>
        <taxon>Metazoa</taxon>
        <taxon>Ecdysozoa</taxon>
        <taxon>Nematoda</taxon>
        <taxon>Chromadorea</taxon>
        <taxon>Rhabditida</taxon>
        <taxon>Rhabditina</taxon>
        <taxon>Rhabditomorpha</taxon>
        <taxon>Strongyloidea</taxon>
        <taxon>Ancylostomatidae</taxon>
        <taxon>Bunostominae</taxon>
        <taxon>Necator</taxon>
    </lineage>
</organism>
<dbReference type="InterPro" id="IPR002223">
    <property type="entry name" value="Kunitz_BPTI"/>
</dbReference>
<dbReference type="Proteomes" id="UP001303046">
    <property type="component" value="Unassembled WGS sequence"/>
</dbReference>
<dbReference type="Gene3D" id="4.10.410.10">
    <property type="entry name" value="Pancreatic trypsin inhibitor Kunitz domain"/>
    <property type="match status" value="2"/>
</dbReference>
<evidence type="ECO:0000313" key="5">
    <source>
        <dbReference type="EMBL" id="KAK6746380.1"/>
    </source>
</evidence>